<feature type="compositionally biased region" description="Basic and acidic residues" evidence="1">
    <location>
        <begin position="239"/>
        <end position="256"/>
    </location>
</feature>
<organism evidence="2 3">
    <name type="scientific">Callosobruchus maculatus</name>
    <name type="common">Southern cowpea weevil</name>
    <name type="synonym">Pulse bruchid</name>
    <dbReference type="NCBI Taxonomy" id="64391"/>
    <lineage>
        <taxon>Eukaryota</taxon>
        <taxon>Metazoa</taxon>
        <taxon>Ecdysozoa</taxon>
        <taxon>Arthropoda</taxon>
        <taxon>Hexapoda</taxon>
        <taxon>Insecta</taxon>
        <taxon>Pterygota</taxon>
        <taxon>Neoptera</taxon>
        <taxon>Endopterygota</taxon>
        <taxon>Coleoptera</taxon>
        <taxon>Polyphaga</taxon>
        <taxon>Cucujiformia</taxon>
        <taxon>Chrysomeloidea</taxon>
        <taxon>Chrysomelidae</taxon>
        <taxon>Bruchinae</taxon>
        <taxon>Bruchini</taxon>
        <taxon>Callosobruchus</taxon>
    </lineage>
</organism>
<dbReference type="AlphaFoldDB" id="A0A653DQP5"/>
<feature type="region of interest" description="Disordered" evidence="1">
    <location>
        <begin position="239"/>
        <end position="281"/>
    </location>
</feature>
<gene>
    <name evidence="2" type="ORF">CALMAC_LOCUS19645</name>
</gene>
<name>A0A653DQP5_CALMS</name>
<protein>
    <submittedName>
        <fullName evidence="2">Uncharacterized protein</fullName>
    </submittedName>
</protein>
<evidence type="ECO:0000256" key="1">
    <source>
        <dbReference type="SAM" id="MobiDB-lite"/>
    </source>
</evidence>
<evidence type="ECO:0000313" key="2">
    <source>
        <dbReference type="EMBL" id="VEN62553.1"/>
    </source>
</evidence>
<feature type="region of interest" description="Disordered" evidence="1">
    <location>
        <begin position="151"/>
        <end position="170"/>
    </location>
</feature>
<keyword evidence="3" id="KW-1185">Reference proteome</keyword>
<reference evidence="2 3" key="1">
    <citation type="submission" date="2019-01" db="EMBL/GenBank/DDBJ databases">
        <authorList>
            <person name="Sayadi A."/>
        </authorList>
    </citation>
    <scope>NUCLEOTIDE SEQUENCE [LARGE SCALE GENOMIC DNA]</scope>
</reference>
<feature type="compositionally biased region" description="Basic residues" evidence="1">
    <location>
        <begin position="257"/>
        <end position="275"/>
    </location>
</feature>
<accession>A0A653DQP5</accession>
<sequence>MHAMDYPPCRDLEAHVQKPSHYSTDDYEYSAYSTVPRPSPSEKPNYLYCQDSFRRLLNTSNHYSDRRSPIYVHKYEKIPSTVHENFHQSKQSKADPKVMLDKLEENYWATWKPKNSFKTNKNVAHGDTHESLVKYFNRCDYDTTSSIAQETCHHHHHHHQQKNPNPYHPKAMYTSERQIQTEKTYHNTREQLEQPDMTYETNNNKHIESHVHNAQFICKNDREIQTEYIFPSEEDIKVADDKNTSKTNAEKEQLPHKDKHTKKKKSPRKEKRHRKKEEPDIKELFLESSRKCVDSTEDSTPNLEPEKINKGVEGVEEDIPENKILRHKDSFIIHRKKQSEVKESLQQPKCIRLYRKSTPSYTSRGGSYPLRSCLKKETGFFSTKGNFRLGAPGKPLFVTNSSYCRYI</sequence>
<proteinExistence type="predicted"/>
<dbReference type="EMBL" id="CAACVG010013952">
    <property type="protein sequence ID" value="VEN62553.1"/>
    <property type="molecule type" value="Genomic_DNA"/>
</dbReference>
<dbReference type="OrthoDB" id="6732935at2759"/>
<dbReference type="Proteomes" id="UP000410492">
    <property type="component" value="Unassembled WGS sequence"/>
</dbReference>
<evidence type="ECO:0000313" key="3">
    <source>
        <dbReference type="Proteomes" id="UP000410492"/>
    </source>
</evidence>